<comment type="caution">
    <text evidence="1">The sequence shown here is derived from an EMBL/GenBank/DDBJ whole genome shotgun (WGS) entry which is preliminary data.</text>
</comment>
<protein>
    <submittedName>
        <fullName evidence="1">Uncharacterized protein</fullName>
    </submittedName>
</protein>
<reference evidence="1" key="1">
    <citation type="submission" date="2022-11" db="EMBL/GenBank/DDBJ databases">
        <title>Genome Sequence of Boeremia exigua.</title>
        <authorList>
            <person name="Buettner E."/>
        </authorList>
    </citation>
    <scope>NUCLEOTIDE SEQUENCE</scope>
    <source>
        <strain evidence="1">CU02</strain>
    </source>
</reference>
<evidence type="ECO:0000313" key="1">
    <source>
        <dbReference type="EMBL" id="KAJ8112565.1"/>
    </source>
</evidence>
<organism evidence="1 2">
    <name type="scientific">Boeremia exigua</name>
    <dbReference type="NCBI Taxonomy" id="749465"/>
    <lineage>
        <taxon>Eukaryota</taxon>
        <taxon>Fungi</taxon>
        <taxon>Dikarya</taxon>
        <taxon>Ascomycota</taxon>
        <taxon>Pezizomycotina</taxon>
        <taxon>Dothideomycetes</taxon>
        <taxon>Pleosporomycetidae</taxon>
        <taxon>Pleosporales</taxon>
        <taxon>Pleosporineae</taxon>
        <taxon>Didymellaceae</taxon>
        <taxon>Boeremia</taxon>
    </lineage>
</organism>
<sequence>MYTFTAIKYDLLGTKQWNNAGFEREGATPSQLYNLRARQATAHSAKIMMQQSSDATNTEVSQALANAVLTHLSPPPDQSDASPIPLTDQYASNLQEILVAATPRTPPPAQHNASGSASSLVPQTRVSISYQDSLLPSLLRYVDNILMRSKPRHDHPPDATQACVNCKVQWDRADVTSTFLPLCPCDHWIHYRCLIWLATLDERYRDKCPACKTQLFEWDGISALTLATRTSLPMGNEQFTITTPGHHPVVTSDRSEYEHESRVIEEMIERRFVTQIGAPGRSLKASVDLVQCFNDVLNDLKTMGRPQTKWLGWVTTTGSLLFGILVAIKMRRILLDGYPLVTQTEAWSAWESGCQSMQRALLEDVHKE</sequence>
<name>A0ACC2IBN6_9PLEO</name>
<evidence type="ECO:0000313" key="2">
    <source>
        <dbReference type="Proteomes" id="UP001153331"/>
    </source>
</evidence>
<dbReference type="Proteomes" id="UP001153331">
    <property type="component" value="Unassembled WGS sequence"/>
</dbReference>
<proteinExistence type="predicted"/>
<gene>
    <name evidence="1" type="ORF">OPT61_g5093</name>
</gene>
<keyword evidence="2" id="KW-1185">Reference proteome</keyword>
<dbReference type="EMBL" id="JAPHNI010000315">
    <property type="protein sequence ID" value="KAJ8112565.1"/>
    <property type="molecule type" value="Genomic_DNA"/>
</dbReference>
<accession>A0ACC2IBN6</accession>